<keyword evidence="1" id="KW-0285">Flavoprotein</keyword>
<keyword evidence="4 7" id="KW-0503">Monooxygenase</keyword>
<dbReference type="Gene3D" id="3.30.70.100">
    <property type="match status" value="1"/>
</dbReference>
<evidence type="ECO:0000259" key="6">
    <source>
        <dbReference type="Pfam" id="PF00296"/>
    </source>
</evidence>
<protein>
    <submittedName>
        <fullName evidence="7">FMN-dependent oxidoreductase, nitrilotriacetate monooxygenase family</fullName>
    </submittedName>
</protein>
<evidence type="ECO:0000256" key="5">
    <source>
        <dbReference type="ARBA" id="ARBA00033748"/>
    </source>
</evidence>
<evidence type="ECO:0000313" key="8">
    <source>
        <dbReference type="Proteomes" id="UP000199119"/>
    </source>
</evidence>
<dbReference type="PANTHER" id="PTHR30011:SF16">
    <property type="entry name" value="C2H2 FINGER DOMAIN TRANSCRIPTION FACTOR (EUROFUNG)-RELATED"/>
    <property type="match status" value="1"/>
</dbReference>
<evidence type="ECO:0000256" key="3">
    <source>
        <dbReference type="ARBA" id="ARBA00023002"/>
    </source>
</evidence>
<evidence type="ECO:0000256" key="4">
    <source>
        <dbReference type="ARBA" id="ARBA00023033"/>
    </source>
</evidence>
<gene>
    <name evidence="7" type="ORF">SAMN04489711_102246</name>
</gene>
<reference evidence="8" key="1">
    <citation type="submission" date="2016-10" db="EMBL/GenBank/DDBJ databases">
        <authorList>
            <person name="Varghese N."/>
            <person name="Submissions S."/>
        </authorList>
    </citation>
    <scope>NUCLEOTIDE SEQUENCE [LARGE SCALE GENOMIC DNA]</scope>
    <source>
        <strain evidence="8">DSM 27981</strain>
    </source>
</reference>
<dbReference type="OrthoDB" id="4505903at2"/>
<dbReference type="EMBL" id="FONX01000002">
    <property type="protein sequence ID" value="SFE47805.1"/>
    <property type="molecule type" value="Genomic_DNA"/>
</dbReference>
<dbReference type="GO" id="GO:0016705">
    <property type="term" value="F:oxidoreductase activity, acting on paired donors, with incorporation or reduction of molecular oxygen"/>
    <property type="evidence" value="ECO:0007669"/>
    <property type="project" value="InterPro"/>
</dbReference>
<dbReference type="InterPro" id="IPR016215">
    <property type="entry name" value="NTA_MOA"/>
</dbReference>
<keyword evidence="3" id="KW-0560">Oxidoreductase</keyword>
<dbReference type="STRING" id="1177982.SAMN04489711_102246"/>
<keyword evidence="2" id="KW-0288">FMN</keyword>
<dbReference type="GO" id="GO:0004497">
    <property type="term" value="F:monooxygenase activity"/>
    <property type="evidence" value="ECO:0007669"/>
    <property type="project" value="UniProtKB-KW"/>
</dbReference>
<organism evidence="7 8">
    <name type="scientific">Paracidovorax wautersii</name>
    <dbReference type="NCBI Taxonomy" id="1177982"/>
    <lineage>
        <taxon>Bacteria</taxon>
        <taxon>Pseudomonadati</taxon>
        <taxon>Pseudomonadota</taxon>
        <taxon>Betaproteobacteria</taxon>
        <taxon>Burkholderiales</taxon>
        <taxon>Comamonadaceae</taxon>
        <taxon>Paracidovorax</taxon>
    </lineage>
</organism>
<dbReference type="Proteomes" id="UP000199119">
    <property type="component" value="Unassembled WGS sequence"/>
</dbReference>
<dbReference type="InterPro" id="IPR011008">
    <property type="entry name" value="Dimeric_a/b-barrel"/>
</dbReference>
<name>A0A1I2AUX1_9BURK</name>
<dbReference type="SUPFAM" id="SSF51679">
    <property type="entry name" value="Bacterial luciferase-like"/>
    <property type="match status" value="1"/>
</dbReference>
<dbReference type="InterPro" id="IPR036661">
    <property type="entry name" value="Luciferase-like_sf"/>
</dbReference>
<feature type="domain" description="Luciferase-like" evidence="6">
    <location>
        <begin position="36"/>
        <end position="391"/>
    </location>
</feature>
<evidence type="ECO:0000313" key="7">
    <source>
        <dbReference type="EMBL" id="SFE47805.1"/>
    </source>
</evidence>
<accession>A0A1I2AUX1</accession>
<dbReference type="SUPFAM" id="SSF54909">
    <property type="entry name" value="Dimeric alpha+beta barrel"/>
    <property type="match status" value="1"/>
</dbReference>
<dbReference type="InterPro" id="IPR051260">
    <property type="entry name" value="Diverse_substr_monoxygenases"/>
</dbReference>
<proteinExistence type="inferred from homology"/>
<dbReference type="NCBIfam" id="TIGR03860">
    <property type="entry name" value="FMN_nitrolo"/>
    <property type="match status" value="1"/>
</dbReference>
<dbReference type="RefSeq" id="WP_092937765.1">
    <property type="nucleotide sequence ID" value="NZ_FONX01000002.1"/>
</dbReference>
<comment type="similarity">
    <text evidence="5">Belongs to the NtaA/SnaA/DszA monooxygenase family.</text>
</comment>
<dbReference type="InterPro" id="IPR011251">
    <property type="entry name" value="Luciferase-like_dom"/>
</dbReference>
<evidence type="ECO:0000256" key="2">
    <source>
        <dbReference type="ARBA" id="ARBA00022643"/>
    </source>
</evidence>
<keyword evidence="8" id="KW-1185">Reference proteome</keyword>
<dbReference type="AlphaFoldDB" id="A0A1I2AUX1"/>
<dbReference type="Gene3D" id="3.20.20.30">
    <property type="entry name" value="Luciferase-like domain"/>
    <property type="match status" value="1"/>
</dbReference>
<dbReference type="PANTHER" id="PTHR30011">
    <property type="entry name" value="ALKANESULFONATE MONOOXYGENASE-RELATED"/>
    <property type="match status" value="1"/>
</dbReference>
<sequence>MSQKTSQRDPILLSAFDMHCVVHQNPGMWRYPGDQTHNYKDIEYWVDMAKVLEQGGFDTLFIADVLGFYDVYGGNRDAALRTAAQAPVGDPLMTIAAMAAATKRLSFGATVSLTYELPYKFAKTMTTLDHLTKGRVAWNIVTSYQQSAAVNLGLDQQIEHDERYNIADEFMEVCYKLWEGSWEDDAVVRDVERGVYTEPSKVHDIRHEGKYFKVPGAHLCEPSPQRTPFLFQAGASARGRNFAATHAEAVFLIGTNPKDLRPIVDQYRMMAAQQGRDPRSLKIIIMLTPIVAETDELAQQKLATIKQSAQVDAALALWGGWTGIDLSGADPDKPLDQFRGDGIRAFSDMLTRVDSELVWTPRRLAEWLCVGGMSASCVGSPQTIVDHMEEWLEVADVDGFNIARVTNFGTFEDFRDLITPELRKRGLIPQESDLRNQTLRERIYGQPRLRDDHPGSLFKHGPARPAARRANAPVTLRTSPRNVGLLVTLKAKPDTVQQLEGWLKDMQGHALDEQGTTSWYAFKIDEHTYGIYDTFLSEEGREQHVHGQIVKSLRKEQHDMLAVPPEIRQVDLLAVKSAPAWGLGV</sequence>
<dbReference type="Pfam" id="PF00296">
    <property type="entry name" value="Bac_luciferase"/>
    <property type="match status" value="1"/>
</dbReference>
<evidence type="ECO:0000256" key="1">
    <source>
        <dbReference type="ARBA" id="ARBA00022630"/>
    </source>
</evidence>